<dbReference type="Gene3D" id="1.20.5.170">
    <property type="match status" value="1"/>
</dbReference>
<feature type="domain" description="AAA+ ATPase" evidence="3">
    <location>
        <begin position="97"/>
        <end position="269"/>
    </location>
</feature>
<dbReference type="GO" id="GO:0005737">
    <property type="term" value="C:cytoplasm"/>
    <property type="evidence" value="ECO:0007669"/>
    <property type="project" value="TreeGrafter"/>
</dbReference>
<dbReference type="RefSeq" id="WP_135622209.1">
    <property type="nucleotide sequence ID" value="NZ_RQGD01000014.1"/>
</dbReference>
<dbReference type="Pfam" id="PF03308">
    <property type="entry name" value="MeaB"/>
    <property type="match status" value="1"/>
</dbReference>
<feature type="region of interest" description="Disordered" evidence="2">
    <location>
        <begin position="1"/>
        <end position="28"/>
    </location>
</feature>
<dbReference type="Gene3D" id="3.40.50.300">
    <property type="entry name" value="P-loop containing nucleotide triphosphate hydrolases"/>
    <property type="match status" value="1"/>
</dbReference>
<dbReference type="AlphaFoldDB" id="A0A4R9K8G4"/>
<dbReference type="InterPro" id="IPR027417">
    <property type="entry name" value="P-loop_NTPase"/>
</dbReference>
<dbReference type="InterPro" id="IPR003593">
    <property type="entry name" value="AAA+_ATPase"/>
</dbReference>
<dbReference type="SUPFAM" id="SSF52540">
    <property type="entry name" value="P-loop containing nucleoside triphosphate hydrolases"/>
    <property type="match status" value="1"/>
</dbReference>
<dbReference type="NCBIfam" id="NF006958">
    <property type="entry name" value="PRK09435.1"/>
    <property type="match status" value="1"/>
</dbReference>
<evidence type="ECO:0000259" key="3">
    <source>
        <dbReference type="SMART" id="SM00382"/>
    </source>
</evidence>
<dbReference type="InterPro" id="IPR005129">
    <property type="entry name" value="GTPase_ArgK"/>
</dbReference>
<dbReference type="Proteomes" id="UP000297693">
    <property type="component" value="Unassembled WGS sequence"/>
</dbReference>
<evidence type="ECO:0000256" key="1">
    <source>
        <dbReference type="ARBA" id="ARBA00009625"/>
    </source>
</evidence>
<dbReference type="CDD" id="cd03114">
    <property type="entry name" value="MMAA-like"/>
    <property type="match status" value="1"/>
</dbReference>
<dbReference type="SMART" id="SM00382">
    <property type="entry name" value="AAA"/>
    <property type="match status" value="1"/>
</dbReference>
<dbReference type="OrthoDB" id="9778292at2"/>
<dbReference type="NCBIfam" id="TIGR00750">
    <property type="entry name" value="lao"/>
    <property type="match status" value="1"/>
</dbReference>
<comment type="caution">
    <text evidence="4">The sequence shown here is derived from an EMBL/GenBank/DDBJ whole genome shotgun (WGS) entry which is preliminary data.</text>
</comment>
<gene>
    <name evidence="4" type="primary">meaB</name>
    <name evidence="4" type="ORF">EHQ58_03885</name>
</gene>
<proteinExistence type="inferred from homology"/>
<dbReference type="EMBL" id="RQGD01000014">
    <property type="protein sequence ID" value="TGL61766.1"/>
    <property type="molecule type" value="Genomic_DNA"/>
</dbReference>
<reference evidence="4" key="1">
    <citation type="journal article" date="2019" name="PLoS Negl. Trop. Dis.">
        <title>Revisiting the worldwide diversity of Leptospira species in the environment.</title>
        <authorList>
            <person name="Vincent A.T."/>
            <person name="Schiettekatte O."/>
            <person name="Bourhy P."/>
            <person name="Veyrier F.J."/>
            <person name="Picardeau M."/>
        </authorList>
    </citation>
    <scope>NUCLEOTIDE SEQUENCE [LARGE SCALE GENOMIC DNA]</scope>
    <source>
        <strain evidence="4">201702476</strain>
    </source>
</reference>
<dbReference type="Gene3D" id="1.10.287.130">
    <property type="match status" value="1"/>
</dbReference>
<evidence type="ECO:0000313" key="4">
    <source>
        <dbReference type="EMBL" id="TGL61766.1"/>
    </source>
</evidence>
<dbReference type="GO" id="GO:0003924">
    <property type="term" value="F:GTPase activity"/>
    <property type="evidence" value="ECO:0007669"/>
    <property type="project" value="InterPro"/>
</dbReference>
<name>A0A4R9K8G4_9LEPT</name>
<dbReference type="PANTHER" id="PTHR23408:SF3">
    <property type="entry name" value="METHYLMALONIC ACIDURIA TYPE A PROTEIN, MITOCHONDRIAL"/>
    <property type="match status" value="1"/>
</dbReference>
<dbReference type="GO" id="GO:0005525">
    <property type="term" value="F:GTP binding"/>
    <property type="evidence" value="ECO:0007669"/>
    <property type="project" value="InterPro"/>
</dbReference>
<organism evidence="4 5">
    <name type="scientific">Leptospira ognonensis</name>
    <dbReference type="NCBI Taxonomy" id="2484945"/>
    <lineage>
        <taxon>Bacteria</taxon>
        <taxon>Pseudomonadati</taxon>
        <taxon>Spirochaetota</taxon>
        <taxon>Spirochaetia</taxon>
        <taxon>Leptospirales</taxon>
        <taxon>Leptospiraceae</taxon>
        <taxon>Leptospira</taxon>
    </lineage>
</organism>
<keyword evidence="5" id="KW-1185">Reference proteome</keyword>
<comment type="similarity">
    <text evidence="1">Belongs to the SIMIBI class G3E GTPase family. ArgK/MeaB subfamily.</text>
</comment>
<dbReference type="PANTHER" id="PTHR23408">
    <property type="entry name" value="METHYLMALONYL-COA MUTASE"/>
    <property type="match status" value="1"/>
</dbReference>
<protein>
    <submittedName>
        <fullName evidence="4">Methylmalonyl Co-A mutase-associated GTPase MeaB</fullName>
    </submittedName>
</protein>
<sequence>MNGEPPNKPEISKPSSTPSALSVMPGVEDVPSISPYVEEQRKNYKKSSIDTQLIANGILQGNRTFLSKAITLVESNREDHNDLAQEILEQILPHSGKSIRIGITGVPGVGKSTFIESFGNYLIEKGFKIAVLAIDPSSKRTKGSILGDKTRMESLSRSDSAFIRPSPSSGSLGGVARKTRESIYLCEGAGFDVIIIETVGVGQSETQVHSMVDFFLLLMLAGAGDELQGIKRGIMEMADLIAINKADGKNEPFATRARAEYESALHLFPPPESKWTPRAITCSGLGGAGIQEIWSLIEDYKLTTIENTYFQSNRKEQMKLWFEETLKEAVLDEFYGRLGVRDKITAAEDRVFSGKSSVLKEIKDILK</sequence>
<evidence type="ECO:0000256" key="2">
    <source>
        <dbReference type="SAM" id="MobiDB-lite"/>
    </source>
</evidence>
<accession>A0A4R9K8G4</accession>
<evidence type="ECO:0000313" key="5">
    <source>
        <dbReference type="Proteomes" id="UP000297693"/>
    </source>
</evidence>